<dbReference type="RefSeq" id="WP_183614666.1">
    <property type="nucleotide sequence ID" value="NZ_JACICY010000010.1"/>
</dbReference>
<gene>
    <name evidence="1" type="ORF">GGQ88_003474</name>
</gene>
<dbReference type="Proteomes" id="UP000562395">
    <property type="component" value="Unassembled WGS sequence"/>
</dbReference>
<dbReference type="InterPro" id="IPR011008">
    <property type="entry name" value="Dimeric_a/b-barrel"/>
</dbReference>
<dbReference type="Gene3D" id="3.30.70.100">
    <property type="match status" value="1"/>
</dbReference>
<evidence type="ECO:0000313" key="2">
    <source>
        <dbReference type="Proteomes" id="UP000562395"/>
    </source>
</evidence>
<proteinExistence type="predicted"/>
<comment type="caution">
    <text evidence="1">The sequence shown here is derived from an EMBL/GenBank/DDBJ whole genome shotgun (WGS) entry which is preliminary data.</text>
</comment>
<accession>A0A7W5ZY81</accession>
<dbReference type="SUPFAM" id="SSF54909">
    <property type="entry name" value="Dimeric alpha+beta barrel"/>
    <property type="match status" value="1"/>
</dbReference>
<dbReference type="EMBL" id="JACICY010000010">
    <property type="protein sequence ID" value="MBB3862176.1"/>
    <property type="molecule type" value="Genomic_DNA"/>
</dbReference>
<evidence type="ECO:0000313" key="1">
    <source>
        <dbReference type="EMBL" id="MBB3862176.1"/>
    </source>
</evidence>
<keyword evidence="2" id="KW-1185">Reference proteome</keyword>
<organism evidence="1 2">
    <name type="scientific">Novosphingobium hassiacum</name>
    <dbReference type="NCBI Taxonomy" id="173676"/>
    <lineage>
        <taxon>Bacteria</taxon>
        <taxon>Pseudomonadati</taxon>
        <taxon>Pseudomonadota</taxon>
        <taxon>Alphaproteobacteria</taxon>
        <taxon>Sphingomonadales</taxon>
        <taxon>Sphingomonadaceae</taxon>
        <taxon>Novosphingobium</taxon>
    </lineage>
</organism>
<name>A0A7W5ZY81_9SPHN</name>
<protein>
    <submittedName>
        <fullName evidence="1">Uncharacterized protein</fullName>
    </submittedName>
</protein>
<reference evidence="1 2" key="1">
    <citation type="submission" date="2020-08" db="EMBL/GenBank/DDBJ databases">
        <title>Genomic Encyclopedia of Type Strains, Phase IV (KMG-IV): sequencing the most valuable type-strain genomes for metagenomic binning, comparative biology and taxonomic classification.</title>
        <authorList>
            <person name="Goeker M."/>
        </authorList>
    </citation>
    <scope>NUCLEOTIDE SEQUENCE [LARGE SCALE GENOMIC DNA]</scope>
    <source>
        <strain evidence="1 2">DSM 14552</strain>
    </source>
</reference>
<sequence>MAYSIYTEVTVRLGKLPEYSSMMRELSPYMAKHGWKLVQALQPVTGDFRKIIHIWELGEFADVERGLVACAEAEGLRILEPMAELVETESIAVMANTDYL</sequence>
<dbReference type="AlphaFoldDB" id="A0A7W5ZY81"/>